<dbReference type="Proteomes" id="UP001262754">
    <property type="component" value="Unassembled WGS sequence"/>
</dbReference>
<keyword evidence="5" id="KW-1185">Reference proteome</keyword>
<dbReference type="GO" id="GO:0008972">
    <property type="term" value="F:phosphomethylpyrimidine kinase activity"/>
    <property type="evidence" value="ECO:0007669"/>
    <property type="project" value="UniProtKB-EC"/>
</dbReference>
<keyword evidence="4" id="KW-0808">Transferase</keyword>
<dbReference type="NCBIfam" id="TIGR00097">
    <property type="entry name" value="HMP-P_kinase"/>
    <property type="match status" value="1"/>
</dbReference>
<dbReference type="RefSeq" id="WP_310031986.1">
    <property type="nucleotide sequence ID" value="NZ_JAVDRL010000007.1"/>
</dbReference>
<comment type="pathway">
    <text evidence="1">Cofactor biosynthesis; thiamine diphosphate biosynthesis.</text>
</comment>
<dbReference type="EMBL" id="JAVDRL010000007">
    <property type="protein sequence ID" value="MDR6531814.1"/>
    <property type="molecule type" value="Genomic_DNA"/>
</dbReference>
<reference evidence="4 5" key="1">
    <citation type="submission" date="2023-07" db="EMBL/GenBank/DDBJ databases">
        <title>Sorghum-associated microbial communities from plants grown in Nebraska, USA.</title>
        <authorList>
            <person name="Schachtman D."/>
        </authorList>
    </citation>
    <scope>NUCLEOTIDE SEQUENCE [LARGE SCALE GENOMIC DNA]</scope>
    <source>
        <strain evidence="4 5">DS2154</strain>
    </source>
</reference>
<dbReference type="PANTHER" id="PTHR20858">
    <property type="entry name" value="PHOSPHOMETHYLPYRIMIDINE KINASE"/>
    <property type="match status" value="1"/>
</dbReference>
<evidence type="ECO:0000256" key="2">
    <source>
        <dbReference type="ARBA" id="ARBA00012135"/>
    </source>
</evidence>
<dbReference type="GO" id="GO:0008902">
    <property type="term" value="F:hydroxymethylpyrimidine kinase activity"/>
    <property type="evidence" value="ECO:0007669"/>
    <property type="project" value="UniProtKB-EC"/>
</dbReference>
<evidence type="ECO:0000256" key="1">
    <source>
        <dbReference type="ARBA" id="ARBA00004948"/>
    </source>
</evidence>
<dbReference type="Gene3D" id="3.40.1190.20">
    <property type="match status" value="1"/>
</dbReference>
<dbReference type="InterPro" id="IPR013749">
    <property type="entry name" value="PM/HMP-P_kinase-1"/>
</dbReference>
<proteinExistence type="predicted"/>
<name>A0ABU1N070_9CAUL</name>
<dbReference type="CDD" id="cd01169">
    <property type="entry name" value="HMPP_kinase"/>
    <property type="match status" value="1"/>
</dbReference>
<evidence type="ECO:0000259" key="3">
    <source>
        <dbReference type="Pfam" id="PF08543"/>
    </source>
</evidence>
<organism evidence="4 5">
    <name type="scientific">Caulobacter rhizosphaerae</name>
    <dbReference type="NCBI Taxonomy" id="2010972"/>
    <lineage>
        <taxon>Bacteria</taxon>
        <taxon>Pseudomonadati</taxon>
        <taxon>Pseudomonadota</taxon>
        <taxon>Alphaproteobacteria</taxon>
        <taxon>Caulobacterales</taxon>
        <taxon>Caulobacteraceae</taxon>
        <taxon>Caulobacter</taxon>
    </lineage>
</organism>
<keyword evidence="4" id="KW-0418">Kinase</keyword>
<gene>
    <name evidence="4" type="ORF">J2800_002567</name>
</gene>
<feature type="domain" description="Pyridoxamine kinase/Phosphomethylpyrimidine kinase" evidence="3">
    <location>
        <begin position="17"/>
        <end position="266"/>
    </location>
</feature>
<dbReference type="SUPFAM" id="SSF53613">
    <property type="entry name" value="Ribokinase-like"/>
    <property type="match status" value="1"/>
</dbReference>
<dbReference type="InterPro" id="IPR029056">
    <property type="entry name" value="Ribokinase-like"/>
</dbReference>
<dbReference type="EC" id="2.7.1.49" evidence="2"/>
<accession>A0ABU1N070</accession>
<comment type="caution">
    <text evidence="4">The sequence shown here is derived from an EMBL/GenBank/DDBJ whole genome shotgun (WGS) entry which is preliminary data.</text>
</comment>
<dbReference type="Pfam" id="PF08543">
    <property type="entry name" value="Phos_pyr_kin"/>
    <property type="match status" value="1"/>
</dbReference>
<evidence type="ECO:0000313" key="4">
    <source>
        <dbReference type="EMBL" id="MDR6531814.1"/>
    </source>
</evidence>
<dbReference type="InterPro" id="IPR004399">
    <property type="entry name" value="HMP/HMP-P_kinase_dom"/>
</dbReference>
<sequence>MTQATHRGRVLVLAGSDSGGGAGIQADIKTITALGGYAATAITAVTVQNTLGVSAVHPIPLEIVEAQARAVLDDIGADAFKTGMLGDAATVEVVARVLDSARGVPAVIDPVMVAKGGASLLADQAVGALKSLLVPRAALLTPNAPEAAALTGLVVETTDDLRRAGEALLALGAHAVLMKGGHVLNGEGGGERVIDLLITRQGETAFEGERIDTRHTHGTGCTLASACAVGLAQGLSLTESVARAWNYVHEAMLRAPGFGAGHGPLDHGWLLRGEEGRR</sequence>
<dbReference type="PANTHER" id="PTHR20858:SF17">
    <property type="entry name" value="HYDROXYMETHYLPYRIMIDINE_PHOSPHOMETHYLPYRIMIDINE KINASE THI20-RELATED"/>
    <property type="match status" value="1"/>
</dbReference>
<evidence type="ECO:0000313" key="5">
    <source>
        <dbReference type="Proteomes" id="UP001262754"/>
    </source>
</evidence>
<protein>
    <recommendedName>
        <fullName evidence="2">hydroxymethylpyrimidine kinase</fullName>
        <ecNumber evidence="2">2.7.1.49</ecNumber>
    </recommendedName>
</protein>